<evidence type="ECO:0000313" key="2">
    <source>
        <dbReference type="Proteomes" id="UP000000311"/>
    </source>
</evidence>
<sequence length="103" mass="11596">DGILCHAYDLPKIYKKYVPLRVIVSSVNNHLYAFASFLHDIIHNGIPKAPSHIENSFELNIIIRDLSQIITKSKRKYDVISLFTNVPMELAVGGIGKSISFVK</sequence>
<dbReference type="AlphaFoldDB" id="E2AQA9"/>
<feature type="non-terminal residue" evidence="1">
    <location>
        <position position="103"/>
    </location>
</feature>
<dbReference type="InParanoid" id="E2AQA9"/>
<keyword evidence="2" id="KW-1185">Reference proteome</keyword>
<proteinExistence type="predicted"/>
<gene>
    <name evidence="1" type="ORF">EAG_12550</name>
</gene>
<name>E2AQA9_CAMFO</name>
<dbReference type="Proteomes" id="UP000000311">
    <property type="component" value="Unassembled WGS sequence"/>
</dbReference>
<protein>
    <submittedName>
        <fullName evidence="1">Uncharacterized protein</fullName>
    </submittedName>
</protein>
<organism evidence="2">
    <name type="scientific">Camponotus floridanus</name>
    <name type="common">Florida carpenter ant</name>
    <dbReference type="NCBI Taxonomy" id="104421"/>
    <lineage>
        <taxon>Eukaryota</taxon>
        <taxon>Metazoa</taxon>
        <taxon>Ecdysozoa</taxon>
        <taxon>Arthropoda</taxon>
        <taxon>Hexapoda</taxon>
        <taxon>Insecta</taxon>
        <taxon>Pterygota</taxon>
        <taxon>Neoptera</taxon>
        <taxon>Endopterygota</taxon>
        <taxon>Hymenoptera</taxon>
        <taxon>Apocrita</taxon>
        <taxon>Aculeata</taxon>
        <taxon>Formicoidea</taxon>
        <taxon>Formicidae</taxon>
        <taxon>Formicinae</taxon>
        <taxon>Camponotus</taxon>
    </lineage>
</organism>
<evidence type="ECO:0000313" key="1">
    <source>
        <dbReference type="EMBL" id="EFN64382.1"/>
    </source>
</evidence>
<feature type="non-terminal residue" evidence="1">
    <location>
        <position position="1"/>
    </location>
</feature>
<reference evidence="1 2" key="1">
    <citation type="journal article" date="2010" name="Science">
        <title>Genomic comparison of the ants Camponotus floridanus and Harpegnathos saltator.</title>
        <authorList>
            <person name="Bonasio R."/>
            <person name="Zhang G."/>
            <person name="Ye C."/>
            <person name="Mutti N.S."/>
            <person name="Fang X."/>
            <person name="Qin N."/>
            <person name="Donahue G."/>
            <person name="Yang P."/>
            <person name="Li Q."/>
            <person name="Li C."/>
            <person name="Zhang P."/>
            <person name="Huang Z."/>
            <person name="Berger S.L."/>
            <person name="Reinberg D."/>
            <person name="Wang J."/>
            <person name="Liebig J."/>
        </authorList>
    </citation>
    <scope>NUCLEOTIDE SEQUENCE [LARGE SCALE GENOMIC DNA]</scope>
    <source>
        <strain evidence="2">C129</strain>
    </source>
</reference>
<dbReference type="EMBL" id="GL441706">
    <property type="protein sequence ID" value="EFN64382.1"/>
    <property type="molecule type" value="Genomic_DNA"/>
</dbReference>
<dbReference type="OrthoDB" id="7551601at2759"/>
<accession>E2AQA9</accession>